<name>A0A7W6W3A6_9HYPH</name>
<dbReference type="EMBL" id="JACIFY010000002">
    <property type="protein sequence ID" value="MBB4234208.1"/>
    <property type="molecule type" value="Genomic_DNA"/>
</dbReference>
<sequence>MQAYGVRHGHNPFEWTEWTNLGRVWFGRSDTGSNFSSRKIPHRPTRARQPIRGTWKVSKPNYRDIARHAGVGTATVERVLNGRGGVRPELVEKVVSAARRLDYPRKLPETHRGLLRIEVLMVRPETSFYRRLSHAFERIAATLDPLVVVHRSFTDELNPEAIARRILSTDLSRAGLILAVPSSQLISAAVEKVNAQGLPVVHVVTRASERAGEFIGIDNNAAGRTAALYISRMAARTGPVIAICHPIYQVHRDRIRGFSAYFQDHPGASSFEWLGFGGDEERASADRLWSALEMYPDLAGLYNAGGANSALIDVLRRHPRGRDVFFVGHELTEYTRAALQDGIMDVVLDQAPEAQARRALDLVLNRIGLTDIKPDQAPIRFITITKEGL</sequence>
<dbReference type="Pfam" id="PF00356">
    <property type="entry name" value="LacI"/>
    <property type="match status" value="1"/>
</dbReference>
<dbReference type="SUPFAM" id="SSF53822">
    <property type="entry name" value="Periplasmic binding protein-like I"/>
    <property type="match status" value="1"/>
</dbReference>
<dbReference type="InterPro" id="IPR000843">
    <property type="entry name" value="HTH_LacI"/>
</dbReference>
<organism evidence="5 6">
    <name type="scientific">Rhizobium esperanzae</name>
    <dbReference type="NCBI Taxonomy" id="1967781"/>
    <lineage>
        <taxon>Bacteria</taxon>
        <taxon>Pseudomonadati</taxon>
        <taxon>Pseudomonadota</taxon>
        <taxon>Alphaproteobacteria</taxon>
        <taxon>Hyphomicrobiales</taxon>
        <taxon>Rhizobiaceae</taxon>
        <taxon>Rhizobium/Agrobacterium group</taxon>
        <taxon>Rhizobium</taxon>
    </lineage>
</organism>
<dbReference type="InterPro" id="IPR025997">
    <property type="entry name" value="SBP_2_dom"/>
</dbReference>
<dbReference type="CDD" id="cd06307">
    <property type="entry name" value="PBP1_sugar_binding"/>
    <property type="match status" value="1"/>
</dbReference>
<evidence type="ECO:0000259" key="4">
    <source>
        <dbReference type="PROSITE" id="PS50932"/>
    </source>
</evidence>
<comment type="caution">
    <text evidence="5">The sequence shown here is derived from an EMBL/GenBank/DDBJ whole genome shotgun (WGS) entry which is preliminary data.</text>
</comment>
<feature type="domain" description="HTH lacI-type" evidence="4">
    <location>
        <begin position="60"/>
        <end position="117"/>
    </location>
</feature>
<dbReference type="InterPro" id="IPR028082">
    <property type="entry name" value="Peripla_BP_I"/>
</dbReference>
<dbReference type="CDD" id="cd01392">
    <property type="entry name" value="HTH_LacI"/>
    <property type="match status" value="1"/>
</dbReference>
<dbReference type="AlphaFoldDB" id="A0A7W6W3A6"/>
<gene>
    <name evidence="5" type="ORF">GGD57_000757</name>
</gene>
<dbReference type="SMART" id="SM00354">
    <property type="entry name" value="HTH_LACI"/>
    <property type="match status" value="1"/>
</dbReference>
<evidence type="ECO:0000313" key="5">
    <source>
        <dbReference type="EMBL" id="MBB4234208.1"/>
    </source>
</evidence>
<dbReference type="PROSITE" id="PS50932">
    <property type="entry name" value="HTH_LACI_2"/>
    <property type="match status" value="1"/>
</dbReference>
<accession>A0A7W6W3A6</accession>
<dbReference type="Gene3D" id="3.40.50.2300">
    <property type="match status" value="2"/>
</dbReference>
<dbReference type="Proteomes" id="UP000540909">
    <property type="component" value="Unassembled WGS sequence"/>
</dbReference>
<evidence type="ECO:0000256" key="1">
    <source>
        <dbReference type="ARBA" id="ARBA00023015"/>
    </source>
</evidence>
<dbReference type="InterPro" id="IPR010982">
    <property type="entry name" value="Lambda_DNA-bd_dom_sf"/>
</dbReference>
<keyword evidence="2" id="KW-0238">DNA-binding</keyword>
<dbReference type="SUPFAM" id="SSF47413">
    <property type="entry name" value="lambda repressor-like DNA-binding domains"/>
    <property type="match status" value="1"/>
</dbReference>
<evidence type="ECO:0000256" key="3">
    <source>
        <dbReference type="ARBA" id="ARBA00023163"/>
    </source>
</evidence>
<dbReference type="Gene3D" id="1.10.260.40">
    <property type="entry name" value="lambda repressor-like DNA-binding domains"/>
    <property type="match status" value="1"/>
</dbReference>
<dbReference type="GO" id="GO:0003700">
    <property type="term" value="F:DNA-binding transcription factor activity"/>
    <property type="evidence" value="ECO:0007669"/>
    <property type="project" value="TreeGrafter"/>
</dbReference>
<keyword evidence="1" id="KW-0805">Transcription regulation</keyword>
<dbReference type="Pfam" id="PF13407">
    <property type="entry name" value="Peripla_BP_4"/>
    <property type="match status" value="1"/>
</dbReference>
<evidence type="ECO:0000313" key="6">
    <source>
        <dbReference type="Proteomes" id="UP000540909"/>
    </source>
</evidence>
<evidence type="ECO:0000256" key="2">
    <source>
        <dbReference type="ARBA" id="ARBA00023125"/>
    </source>
</evidence>
<proteinExistence type="predicted"/>
<dbReference type="PANTHER" id="PTHR30146:SF152">
    <property type="entry name" value="TRANSCRIPTIONAL REGULATORY PROTEIN"/>
    <property type="match status" value="1"/>
</dbReference>
<dbReference type="PANTHER" id="PTHR30146">
    <property type="entry name" value="LACI-RELATED TRANSCRIPTIONAL REPRESSOR"/>
    <property type="match status" value="1"/>
</dbReference>
<dbReference type="GO" id="GO:0000976">
    <property type="term" value="F:transcription cis-regulatory region binding"/>
    <property type="evidence" value="ECO:0007669"/>
    <property type="project" value="TreeGrafter"/>
</dbReference>
<protein>
    <submittedName>
        <fullName evidence="5">LacI family transcriptional regulator</fullName>
    </submittedName>
</protein>
<keyword evidence="3" id="KW-0804">Transcription</keyword>
<reference evidence="5 6" key="1">
    <citation type="submission" date="2020-08" db="EMBL/GenBank/DDBJ databases">
        <title>Genomic Encyclopedia of Type Strains, Phase IV (KMG-V): Genome sequencing to study the core and pangenomes of soil and plant-associated prokaryotes.</title>
        <authorList>
            <person name="Whitman W."/>
        </authorList>
    </citation>
    <scope>NUCLEOTIDE SEQUENCE [LARGE SCALE GENOMIC DNA]</scope>
    <source>
        <strain evidence="5 6">SEMIA 4089</strain>
    </source>
</reference>